<sequence>MTEAILIKYALFLCQMTFYIGILRYKLTTMFLKNTVYLSFLVLITVCICACKKAPSYPPEPSIDLKEMKKISYPSLQIDSLLLFVNFKDGNGDLGNETKKDVDFFVKVLRKSNGTFSEITFVPSLNASLPLLSPYNATGPIDGIITYKIEFRKVPNPDLPYSDGDTLKFQVRLKDRANNFSNWIETPEYIVWKDL</sequence>
<accession>A0A6N4SSD1</accession>
<feature type="transmembrane region" description="Helical" evidence="1">
    <location>
        <begin position="6"/>
        <end position="23"/>
    </location>
</feature>
<dbReference type="Proteomes" id="UP000001822">
    <property type="component" value="Chromosome"/>
</dbReference>
<keyword evidence="1" id="KW-1133">Transmembrane helix</keyword>
<keyword evidence="1" id="KW-0812">Transmembrane</keyword>
<reference evidence="2 3" key="1">
    <citation type="journal article" date="2007" name="Appl. Environ. Microbiol.">
        <title>Genome sequence of the cellulolytic gliding bacterium Cytophaga hutchinsonii.</title>
        <authorList>
            <person name="Xie G."/>
            <person name="Bruce D.C."/>
            <person name="Challacombe J.F."/>
            <person name="Chertkov O."/>
            <person name="Detter J.C."/>
            <person name="Gilna P."/>
            <person name="Han C.S."/>
            <person name="Lucas S."/>
            <person name="Misra M."/>
            <person name="Myers G.L."/>
            <person name="Richardson P."/>
            <person name="Tapia R."/>
            <person name="Thayer N."/>
            <person name="Thompson L.S."/>
            <person name="Brettin T.S."/>
            <person name="Henrissat B."/>
            <person name="Wilson D.B."/>
            <person name="McBride M.J."/>
        </authorList>
    </citation>
    <scope>NUCLEOTIDE SEQUENCE [LARGE SCALE GENOMIC DNA]</scope>
    <source>
        <strain evidence="3">ATCC 33406 / DSM 1761 / CIP 103989 / NBRC 15051 / NCIMB 9469 / D465</strain>
    </source>
</reference>
<dbReference type="AlphaFoldDB" id="A0A6N4SSD1"/>
<evidence type="ECO:0000256" key="1">
    <source>
        <dbReference type="SAM" id="Phobius"/>
    </source>
</evidence>
<evidence type="ECO:0000313" key="2">
    <source>
        <dbReference type="EMBL" id="ABG59238.1"/>
    </source>
</evidence>
<keyword evidence="1" id="KW-0472">Membrane</keyword>
<name>A0A6N4SSD1_CYTH3</name>
<keyword evidence="3" id="KW-1185">Reference proteome</keyword>
<feature type="transmembrane region" description="Helical" evidence="1">
    <location>
        <begin position="35"/>
        <end position="55"/>
    </location>
</feature>
<organism evidence="2 3">
    <name type="scientific">Cytophaga hutchinsonii (strain ATCC 33406 / DSM 1761 / CIP 103989 / NBRC 15051 / NCIMB 9469 / D465)</name>
    <dbReference type="NCBI Taxonomy" id="269798"/>
    <lineage>
        <taxon>Bacteria</taxon>
        <taxon>Pseudomonadati</taxon>
        <taxon>Bacteroidota</taxon>
        <taxon>Cytophagia</taxon>
        <taxon>Cytophagales</taxon>
        <taxon>Cytophagaceae</taxon>
        <taxon>Cytophaga</taxon>
    </lineage>
</organism>
<gene>
    <name evidence="2" type="ordered locus">CHU_1972</name>
</gene>
<dbReference type="KEGG" id="chu:CHU_1972"/>
<proteinExistence type="predicted"/>
<evidence type="ECO:0000313" key="3">
    <source>
        <dbReference type="Proteomes" id="UP000001822"/>
    </source>
</evidence>
<protein>
    <submittedName>
        <fullName evidence="2">Uncharacterized protein</fullName>
    </submittedName>
</protein>
<dbReference type="EMBL" id="CP000383">
    <property type="protein sequence ID" value="ABG59238.1"/>
    <property type="molecule type" value="Genomic_DNA"/>
</dbReference>